<proteinExistence type="predicted"/>
<keyword evidence="3" id="KW-1185">Reference proteome</keyword>
<accession>A0ABP9CCA9</accession>
<feature type="transmembrane region" description="Helical" evidence="1">
    <location>
        <begin position="21"/>
        <end position="42"/>
    </location>
</feature>
<organism evidence="2 3">
    <name type="scientific">Litoribaculum gwangyangense</name>
    <dbReference type="NCBI Taxonomy" id="1130722"/>
    <lineage>
        <taxon>Bacteria</taxon>
        <taxon>Pseudomonadati</taxon>
        <taxon>Bacteroidota</taxon>
        <taxon>Flavobacteriia</taxon>
        <taxon>Flavobacteriales</taxon>
        <taxon>Flavobacteriaceae</taxon>
        <taxon>Litoribaculum</taxon>
    </lineage>
</organism>
<dbReference type="Proteomes" id="UP001501433">
    <property type="component" value="Unassembled WGS sequence"/>
</dbReference>
<evidence type="ECO:0000256" key="1">
    <source>
        <dbReference type="SAM" id="Phobius"/>
    </source>
</evidence>
<sequence length="248" mass="28678">MIKFFRRIRYDLMEKNKTGKYFKYAIGEIILVVIGILIALWLNNLNQQRIELRDSSNLKLALKEELLENKKSFKSYKSYVEQCHGKIITVLNVSAGDNDEITIDTLKKLVIEMMPAGAIDINESRLNAAKTSGQFRLLTSEESTALTSYETILDGFKEARKLNNIFNNENRPLFLYFSLIDDYNKRLYPNVVLTKHPDYNLSDEDFLSFLKKRETYLQLSSILTSVLVDIQWLGGLDKNIDETIEALN</sequence>
<name>A0ABP9CCA9_9FLAO</name>
<comment type="caution">
    <text evidence="2">The sequence shown here is derived from an EMBL/GenBank/DDBJ whole genome shotgun (WGS) entry which is preliminary data.</text>
</comment>
<keyword evidence="1" id="KW-1133">Transmembrane helix</keyword>
<gene>
    <name evidence="2" type="ORF">GCM10023330_11900</name>
</gene>
<dbReference type="EMBL" id="BAABJW010000002">
    <property type="protein sequence ID" value="GAA4806984.1"/>
    <property type="molecule type" value="Genomic_DNA"/>
</dbReference>
<reference evidence="3" key="1">
    <citation type="journal article" date="2019" name="Int. J. Syst. Evol. Microbiol.">
        <title>The Global Catalogue of Microorganisms (GCM) 10K type strain sequencing project: providing services to taxonomists for standard genome sequencing and annotation.</title>
        <authorList>
            <consortium name="The Broad Institute Genomics Platform"/>
            <consortium name="The Broad Institute Genome Sequencing Center for Infectious Disease"/>
            <person name="Wu L."/>
            <person name="Ma J."/>
        </authorList>
    </citation>
    <scope>NUCLEOTIDE SEQUENCE [LARGE SCALE GENOMIC DNA]</scope>
    <source>
        <strain evidence="3">JCM 18325</strain>
    </source>
</reference>
<keyword evidence="1" id="KW-0472">Membrane</keyword>
<evidence type="ECO:0000313" key="3">
    <source>
        <dbReference type="Proteomes" id="UP001501433"/>
    </source>
</evidence>
<keyword evidence="1" id="KW-0812">Transmembrane</keyword>
<protein>
    <submittedName>
        <fullName evidence="2">Uncharacterized protein</fullName>
    </submittedName>
</protein>
<evidence type="ECO:0000313" key="2">
    <source>
        <dbReference type="EMBL" id="GAA4806984.1"/>
    </source>
</evidence>